<accession>A0A0H5RQY2</accession>
<evidence type="ECO:0000256" key="2">
    <source>
        <dbReference type="ARBA" id="ARBA00022801"/>
    </source>
</evidence>
<comment type="similarity">
    <text evidence="1 3">Belongs to the type-B carboxylesterase/lipase family.</text>
</comment>
<reference evidence="6" key="1">
    <citation type="submission" date="2015-07" db="EMBL/GenBank/DDBJ databases">
        <authorList>
            <person name="Urmite Genomes"/>
        </authorList>
    </citation>
    <scope>NUCLEOTIDE SEQUENCE [LARGE SCALE GENOMIC DNA]</scope>
    <source>
        <strain evidence="6">type strain: ATCC 49404</strain>
    </source>
</reference>
<dbReference type="Pfam" id="PF00135">
    <property type="entry name" value="COesterase"/>
    <property type="match status" value="1"/>
</dbReference>
<gene>
    <name evidence="5" type="ORF">BN2156_02741</name>
</gene>
<dbReference type="STRING" id="146018.BN2156_02741"/>
<organism evidence="5 6">
    <name type="scientific">Mycolicibacterium neworleansense</name>
    <dbReference type="NCBI Taxonomy" id="146018"/>
    <lineage>
        <taxon>Bacteria</taxon>
        <taxon>Bacillati</taxon>
        <taxon>Actinomycetota</taxon>
        <taxon>Actinomycetes</taxon>
        <taxon>Mycobacteriales</taxon>
        <taxon>Mycobacteriaceae</taxon>
        <taxon>Mycolicibacterium</taxon>
    </lineage>
</organism>
<dbReference type="EMBL" id="CWKH01000001">
    <property type="protein sequence ID" value="CRZ15877.1"/>
    <property type="molecule type" value="Genomic_DNA"/>
</dbReference>
<dbReference type="Proteomes" id="UP000199147">
    <property type="component" value="Unassembled WGS sequence"/>
</dbReference>
<evidence type="ECO:0000256" key="3">
    <source>
        <dbReference type="RuleBase" id="RU361235"/>
    </source>
</evidence>
<dbReference type="SUPFAM" id="SSF53474">
    <property type="entry name" value="alpha/beta-Hydrolases"/>
    <property type="match status" value="1"/>
</dbReference>
<sequence length="444" mass="48009">MHDEVLTTSGQWRGRRSDDVAVFRGIRYAQADRFGPPRPTPLADSMFDATDRGPSAPQLPSRLEAIMGAPARYRQSPDCLRVTVTAPAGAEPGSRPVLVWLHGGAYLSGSGEWNLYDADHLVRQTDIVVVAVSYRVGAFGYLRAAGVSPGNLGLLDQITALEWVRDHITEFGGDPSRVTVAGQSAGAQSVVAMLGIERTRTLFDQVIIQSAPLGIAFHSPDQAQRVADVVLGELGTDPRETTDAEILDAQARAARRLAGRLGLNSAPPLRPVSGITPLPDEPEWRQKLIERAADLRVLIGTTADEMAAFYGPHPFFSALRRVPVIGKPLALIAQKAVQAKAFDKPTDQLADLLADAGAGVYRYRVGSLHPANPLGACHCIELPLLFGDGETWEHAPMVSPLTADEITAVGVRTREHWGQFVHTGEISGDWRMHRPGSRRLHSLP</sequence>
<dbReference type="PANTHER" id="PTHR43142:SF1">
    <property type="entry name" value="CARBOXYLIC ESTER HYDROLASE"/>
    <property type="match status" value="1"/>
</dbReference>
<dbReference type="EC" id="3.1.1.-" evidence="3"/>
<evidence type="ECO:0000259" key="4">
    <source>
        <dbReference type="Pfam" id="PF00135"/>
    </source>
</evidence>
<dbReference type="OrthoDB" id="3199405at2"/>
<dbReference type="PROSITE" id="PS00122">
    <property type="entry name" value="CARBOXYLESTERASE_B_1"/>
    <property type="match status" value="1"/>
</dbReference>
<evidence type="ECO:0000313" key="5">
    <source>
        <dbReference type="EMBL" id="CRZ15877.1"/>
    </source>
</evidence>
<proteinExistence type="inferred from homology"/>
<keyword evidence="2 3" id="KW-0378">Hydrolase</keyword>
<dbReference type="InterPro" id="IPR029058">
    <property type="entry name" value="AB_hydrolase_fold"/>
</dbReference>
<dbReference type="RefSeq" id="WP_090514591.1">
    <property type="nucleotide sequence ID" value="NZ_CWKH01000001.1"/>
</dbReference>
<dbReference type="InterPro" id="IPR002018">
    <property type="entry name" value="CarbesteraseB"/>
</dbReference>
<keyword evidence="6" id="KW-1185">Reference proteome</keyword>
<protein>
    <recommendedName>
        <fullName evidence="3">Carboxylic ester hydrolase</fullName>
        <ecNumber evidence="3">3.1.1.-</ecNumber>
    </recommendedName>
</protein>
<feature type="domain" description="Carboxylesterase type B" evidence="4">
    <location>
        <begin position="4"/>
        <end position="309"/>
    </location>
</feature>
<name>A0A0H5RQY2_9MYCO</name>
<evidence type="ECO:0000256" key="1">
    <source>
        <dbReference type="ARBA" id="ARBA00005964"/>
    </source>
</evidence>
<dbReference type="InterPro" id="IPR019826">
    <property type="entry name" value="Carboxylesterase_B_AS"/>
</dbReference>
<dbReference type="Gene3D" id="3.40.50.1820">
    <property type="entry name" value="alpha/beta hydrolase"/>
    <property type="match status" value="1"/>
</dbReference>
<evidence type="ECO:0000313" key="6">
    <source>
        <dbReference type="Proteomes" id="UP000199147"/>
    </source>
</evidence>
<dbReference type="GO" id="GO:0016787">
    <property type="term" value="F:hydrolase activity"/>
    <property type="evidence" value="ECO:0007669"/>
    <property type="project" value="UniProtKB-KW"/>
</dbReference>
<dbReference type="ESTHER" id="9myco-a0a0h5rqy2">
    <property type="family name" value="Carb_B_Bacteria"/>
</dbReference>
<dbReference type="PANTHER" id="PTHR43142">
    <property type="entry name" value="CARBOXYLIC ESTER HYDROLASE"/>
    <property type="match status" value="1"/>
</dbReference>
<dbReference type="AlphaFoldDB" id="A0A0H5RQY2"/>